<dbReference type="PANTHER" id="PTHR21576:SF158">
    <property type="entry name" value="RIBOSOMAL RNA-PROCESSING PROTEIN 12-LIKE CONSERVED DOMAIN-CONTAINING PROTEIN"/>
    <property type="match status" value="1"/>
</dbReference>
<dbReference type="InterPro" id="IPR056555">
    <property type="entry name" value="NFD4_C"/>
</dbReference>
<accession>A0A9N9F934</accession>
<keyword evidence="3 5" id="KW-1133">Transmembrane helix</keyword>
<dbReference type="InterPro" id="IPR036259">
    <property type="entry name" value="MFS_trans_sf"/>
</dbReference>
<feature type="transmembrane region" description="Helical" evidence="5">
    <location>
        <begin position="354"/>
        <end position="374"/>
    </location>
</feature>
<dbReference type="EMBL" id="CAJVPS010000997">
    <property type="protein sequence ID" value="CAG8519259.1"/>
    <property type="molecule type" value="Genomic_DNA"/>
</dbReference>
<protein>
    <submittedName>
        <fullName evidence="7">6344_t:CDS:1</fullName>
    </submittedName>
</protein>
<reference evidence="7" key="1">
    <citation type="submission" date="2021-06" db="EMBL/GenBank/DDBJ databases">
        <authorList>
            <person name="Kallberg Y."/>
            <person name="Tangrot J."/>
            <person name="Rosling A."/>
        </authorList>
    </citation>
    <scope>NUCLEOTIDE SEQUENCE</scope>
    <source>
        <strain evidence="7">FL130A</strain>
    </source>
</reference>
<dbReference type="Proteomes" id="UP000789508">
    <property type="component" value="Unassembled WGS sequence"/>
</dbReference>
<feature type="transmembrane region" description="Helical" evidence="5">
    <location>
        <begin position="254"/>
        <end position="275"/>
    </location>
</feature>
<dbReference type="SUPFAM" id="SSF103473">
    <property type="entry name" value="MFS general substrate transporter"/>
    <property type="match status" value="1"/>
</dbReference>
<proteinExistence type="predicted"/>
<keyword evidence="2 5" id="KW-0812">Transmembrane</keyword>
<feature type="transmembrane region" description="Helical" evidence="5">
    <location>
        <begin position="137"/>
        <end position="157"/>
    </location>
</feature>
<evidence type="ECO:0000256" key="2">
    <source>
        <dbReference type="ARBA" id="ARBA00022692"/>
    </source>
</evidence>
<dbReference type="InterPro" id="IPR020846">
    <property type="entry name" value="MFS_dom"/>
</dbReference>
<dbReference type="GO" id="GO:0022857">
    <property type="term" value="F:transmembrane transporter activity"/>
    <property type="evidence" value="ECO:0007669"/>
    <property type="project" value="InterPro"/>
</dbReference>
<feature type="transmembrane region" description="Helical" evidence="5">
    <location>
        <begin position="314"/>
        <end position="334"/>
    </location>
</feature>
<dbReference type="PROSITE" id="PS50850">
    <property type="entry name" value="MFS"/>
    <property type="match status" value="1"/>
</dbReference>
<evidence type="ECO:0000256" key="4">
    <source>
        <dbReference type="ARBA" id="ARBA00023136"/>
    </source>
</evidence>
<evidence type="ECO:0000256" key="1">
    <source>
        <dbReference type="ARBA" id="ARBA00004141"/>
    </source>
</evidence>
<feature type="transmembrane region" description="Helical" evidence="5">
    <location>
        <begin position="102"/>
        <end position="125"/>
    </location>
</feature>
<comment type="subcellular location">
    <subcellularLocation>
        <location evidence="1">Membrane</location>
        <topology evidence="1">Multi-pass membrane protein</topology>
    </subcellularLocation>
</comment>
<dbReference type="InterPro" id="IPR011701">
    <property type="entry name" value="MFS"/>
</dbReference>
<sequence length="394" mass="43617">MASRALLLISSFIGAILIASISGTQYLFASYGPALAHRLKFSSVQTNTVASAANYGCYLSTPLFGHISDKYGPKTSTLFASVTLFFSFLGLALTYHGSLPPLFSLCAIYLFFTGMASAAGFMAVLTTQAKNFPKIRGIALGIPLALFGLSAFIFSTIETLFFDISGWDLFRNDDAQNLFFILLLTGGVGLMYINNVGSILKSLFDTTSMVDDHEKLLTYQNFHVSLISVFSCIGRISSGFTSDLFKQTFNLRRIWFLLSASILLLSGQIIVGFFVTHLETLWIGSMFIGLGFGNLFGIAPTIASEWFGLSRFGLNWGFLSYSIAIGGQFYSLIFGFNRDWQHHKCSGVNCYTHVFWLTSTTCLLSVLLIIRLLWNRYRRRNEQTKLSSSSSRSS</sequence>
<dbReference type="PANTHER" id="PTHR21576">
    <property type="entry name" value="UNCHARACTERIZED NODULIN-LIKE PROTEIN"/>
    <property type="match status" value="1"/>
</dbReference>
<dbReference type="Pfam" id="PF23262">
    <property type="entry name" value="NFD4_C"/>
    <property type="match status" value="1"/>
</dbReference>
<name>A0A9N9F934_9GLOM</name>
<feature type="transmembrane region" description="Helical" evidence="5">
    <location>
        <begin position="77"/>
        <end position="96"/>
    </location>
</feature>
<feature type="transmembrane region" description="Helical" evidence="5">
    <location>
        <begin position="281"/>
        <end position="302"/>
    </location>
</feature>
<evidence type="ECO:0000313" key="8">
    <source>
        <dbReference type="Proteomes" id="UP000789508"/>
    </source>
</evidence>
<organism evidence="7 8">
    <name type="scientific">Ambispora leptoticha</name>
    <dbReference type="NCBI Taxonomy" id="144679"/>
    <lineage>
        <taxon>Eukaryota</taxon>
        <taxon>Fungi</taxon>
        <taxon>Fungi incertae sedis</taxon>
        <taxon>Mucoromycota</taxon>
        <taxon>Glomeromycotina</taxon>
        <taxon>Glomeromycetes</taxon>
        <taxon>Archaeosporales</taxon>
        <taxon>Ambisporaceae</taxon>
        <taxon>Ambispora</taxon>
    </lineage>
</organism>
<comment type="caution">
    <text evidence="7">The sequence shown here is derived from an EMBL/GenBank/DDBJ whole genome shotgun (WGS) entry which is preliminary data.</text>
</comment>
<keyword evidence="4 5" id="KW-0472">Membrane</keyword>
<feature type="transmembrane region" description="Helical" evidence="5">
    <location>
        <begin position="177"/>
        <end position="193"/>
    </location>
</feature>
<feature type="transmembrane region" description="Helical" evidence="5">
    <location>
        <begin position="47"/>
        <end position="65"/>
    </location>
</feature>
<dbReference type="AlphaFoldDB" id="A0A9N9F934"/>
<dbReference type="OrthoDB" id="410267at2759"/>
<evidence type="ECO:0000259" key="6">
    <source>
        <dbReference type="PROSITE" id="PS50850"/>
    </source>
</evidence>
<evidence type="ECO:0000313" key="7">
    <source>
        <dbReference type="EMBL" id="CAG8519259.1"/>
    </source>
</evidence>
<gene>
    <name evidence="7" type="ORF">ALEPTO_LOCUS4378</name>
</gene>
<evidence type="ECO:0000256" key="3">
    <source>
        <dbReference type="ARBA" id="ARBA00022989"/>
    </source>
</evidence>
<dbReference type="Pfam" id="PF07690">
    <property type="entry name" value="MFS_1"/>
    <property type="match status" value="1"/>
</dbReference>
<evidence type="ECO:0000256" key="5">
    <source>
        <dbReference type="SAM" id="Phobius"/>
    </source>
</evidence>
<keyword evidence="8" id="KW-1185">Reference proteome</keyword>
<feature type="domain" description="Major facilitator superfamily (MFS) profile" evidence="6">
    <location>
        <begin position="175"/>
        <end position="394"/>
    </location>
</feature>
<dbReference type="Gene3D" id="1.20.1250.20">
    <property type="entry name" value="MFS general substrate transporter like domains"/>
    <property type="match status" value="2"/>
</dbReference>
<dbReference type="GO" id="GO:0000329">
    <property type="term" value="C:fungal-type vacuole membrane"/>
    <property type="evidence" value="ECO:0007669"/>
    <property type="project" value="TreeGrafter"/>
</dbReference>